<sequence>MPSSPLTLLPGASSKAASRAVRPHDNHGTPSAVPSHATALAFTPLSAATRVASIYEIVQEICRILIAPPRFYGRPYPGLLCPLTRVSRFVSDVALDVLWEKQTSLAPLFQTIPRVARRLVKWRRYYDGWEFLDSDEPDSEIVKRKVLKIPCRHQLDDDRESEPGNAVDHDGAGAGIGDGVSHEKAYACDSDSNSEASDDDRCPEDDCDPDELELTDAEYERFTHYARRIRVFDAQRREPWRSRKIFVDNALLFAALRRGPVLPRVRSIRLHKEIDLLIHGCHIVDIDTPSLVGYSALVVRDFESFHASPLCPLTHVRDMTLPPDPELDVLAHLRHLPLLEQLHFGPVRWIYEVEDSCPPPAGFYALRSLSISGISRLEHVQIILSRMSSKPLRLRSFSHRNTRDMATSADHTSAYDLFRELRARLDVDYLEQLTVSTACCMLYEPAGLLLKDLCAFPDVRVANIRLAHSPGIDVDEVLDVITSAWPGLEKIFIRNNPNESFRYGHLDDPESGTRRHGSLAGLIPLALRCPRLAVVSVPLQIPSESLAIPRPLEFVVGDAFATRQVRVDARKGDAGDRVDEVAAFVASVFPSLLSISSCEAGSDAMKRWKEVTQKVKHPEETGVISQGSHGAVSL</sequence>
<dbReference type="OrthoDB" id="2631350at2759"/>
<feature type="compositionally biased region" description="Acidic residues" evidence="1">
    <location>
        <begin position="196"/>
        <end position="209"/>
    </location>
</feature>
<feature type="region of interest" description="Disordered" evidence="1">
    <location>
        <begin position="188"/>
        <end position="209"/>
    </location>
</feature>
<evidence type="ECO:0000313" key="2">
    <source>
        <dbReference type="EMBL" id="TRM64651.1"/>
    </source>
</evidence>
<dbReference type="AlphaFoldDB" id="A0A550CIJ9"/>
<gene>
    <name evidence="2" type="ORF">BD626DRAFT_492569</name>
</gene>
<reference evidence="2 3" key="1">
    <citation type="journal article" date="2019" name="New Phytol.">
        <title>Comparative genomics reveals unique wood-decay strategies and fruiting body development in the Schizophyllaceae.</title>
        <authorList>
            <person name="Almasi E."/>
            <person name="Sahu N."/>
            <person name="Krizsan K."/>
            <person name="Balint B."/>
            <person name="Kovacs G.M."/>
            <person name="Kiss B."/>
            <person name="Cseklye J."/>
            <person name="Drula E."/>
            <person name="Henrissat B."/>
            <person name="Nagy I."/>
            <person name="Chovatia M."/>
            <person name="Adam C."/>
            <person name="LaButti K."/>
            <person name="Lipzen A."/>
            <person name="Riley R."/>
            <person name="Grigoriev I.V."/>
            <person name="Nagy L.G."/>
        </authorList>
    </citation>
    <scope>NUCLEOTIDE SEQUENCE [LARGE SCALE GENOMIC DNA]</scope>
    <source>
        <strain evidence="2 3">NL-1724</strain>
    </source>
</reference>
<evidence type="ECO:0000313" key="3">
    <source>
        <dbReference type="Proteomes" id="UP000320762"/>
    </source>
</evidence>
<protein>
    <submittedName>
        <fullName evidence="2">Uncharacterized protein</fullName>
    </submittedName>
</protein>
<dbReference type="EMBL" id="VDMD01000007">
    <property type="protein sequence ID" value="TRM64651.1"/>
    <property type="molecule type" value="Genomic_DNA"/>
</dbReference>
<evidence type="ECO:0000256" key="1">
    <source>
        <dbReference type="SAM" id="MobiDB-lite"/>
    </source>
</evidence>
<accession>A0A550CIJ9</accession>
<keyword evidence="3" id="KW-1185">Reference proteome</keyword>
<comment type="caution">
    <text evidence="2">The sequence shown here is derived from an EMBL/GenBank/DDBJ whole genome shotgun (WGS) entry which is preliminary data.</text>
</comment>
<dbReference type="Proteomes" id="UP000320762">
    <property type="component" value="Unassembled WGS sequence"/>
</dbReference>
<organism evidence="2 3">
    <name type="scientific">Schizophyllum amplum</name>
    <dbReference type="NCBI Taxonomy" id="97359"/>
    <lineage>
        <taxon>Eukaryota</taxon>
        <taxon>Fungi</taxon>
        <taxon>Dikarya</taxon>
        <taxon>Basidiomycota</taxon>
        <taxon>Agaricomycotina</taxon>
        <taxon>Agaricomycetes</taxon>
        <taxon>Agaricomycetidae</taxon>
        <taxon>Agaricales</taxon>
        <taxon>Schizophyllaceae</taxon>
        <taxon>Schizophyllum</taxon>
    </lineage>
</organism>
<proteinExistence type="predicted"/>
<feature type="region of interest" description="Disordered" evidence="1">
    <location>
        <begin position="1"/>
        <end position="33"/>
    </location>
</feature>
<name>A0A550CIJ9_9AGAR</name>